<gene>
    <name evidence="1" type="ORF">FYJ27_05430</name>
</gene>
<organism evidence="1 2">
    <name type="scientific">Anaerosalibacter bizertensis</name>
    <dbReference type="NCBI Taxonomy" id="932217"/>
    <lineage>
        <taxon>Bacteria</taxon>
        <taxon>Bacillati</taxon>
        <taxon>Bacillota</taxon>
        <taxon>Tissierellia</taxon>
        <taxon>Tissierellales</taxon>
        <taxon>Sporanaerobacteraceae</taxon>
        <taxon>Anaerosalibacter</taxon>
    </lineage>
</organism>
<dbReference type="RefSeq" id="WP_154483858.1">
    <property type="nucleotide sequence ID" value="NZ_VULR01000006.1"/>
</dbReference>
<comment type="caution">
    <text evidence="1">The sequence shown here is derived from an EMBL/GenBank/DDBJ whole genome shotgun (WGS) entry which is preliminary data.</text>
</comment>
<dbReference type="EMBL" id="VULR01000006">
    <property type="protein sequence ID" value="MSS43173.1"/>
    <property type="molecule type" value="Genomic_DNA"/>
</dbReference>
<protein>
    <submittedName>
        <fullName evidence="1">Uncharacterized protein</fullName>
    </submittedName>
</protein>
<accession>A0A844FGJ7</accession>
<evidence type="ECO:0000313" key="2">
    <source>
        <dbReference type="Proteomes" id="UP000462760"/>
    </source>
</evidence>
<evidence type="ECO:0000313" key="1">
    <source>
        <dbReference type="EMBL" id="MSS43173.1"/>
    </source>
</evidence>
<dbReference type="Proteomes" id="UP000462760">
    <property type="component" value="Unassembled WGS sequence"/>
</dbReference>
<proteinExistence type="predicted"/>
<dbReference type="OrthoDB" id="9931352at2"/>
<name>A0A844FGJ7_9FIRM</name>
<sequence length="67" mass="7626">MAEIIWKTKEEIEQEREVEIANPEQVMSKQIADLTIDNKKKDMLIQNLAKTVSELNIKVSQLEGGNA</sequence>
<reference evidence="1 2" key="1">
    <citation type="submission" date="2019-08" db="EMBL/GenBank/DDBJ databases">
        <title>In-depth cultivation of the pig gut microbiome towards novel bacterial diversity and tailored functional studies.</title>
        <authorList>
            <person name="Wylensek D."/>
            <person name="Hitch T.C.A."/>
            <person name="Clavel T."/>
        </authorList>
    </citation>
    <scope>NUCLEOTIDE SEQUENCE [LARGE SCALE GENOMIC DNA]</scope>
    <source>
        <strain evidence="1 2">Med78-601-WT-4W-RMD-3</strain>
    </source>
</reference>
<dbReference type="AlphaFoldDB" id="A0A844FGJ7"/>